<dbReference type="EMBL" id="CADILD010000002">
    <property type="protein sequence ID" value="CAB3890259.1"/>
    <property type="molecule type" value="Genomic_DNA"/>
</dbReference>
<protein>
    <submittedName>
        <fullName evidence="1">Uncharacterized protein</fullName>
    </submittedName>
</protein>
<sequence length="88" mass="9454">MQCHCISRVEQEARAHLQPQIKGPISSVKMGNIAFVIDGSAMDARLYIPLQVKADAPGYRSQDGKAVPIHVTFCPFCGARAKAEAVSA</sequence>
<evidence type="ECO:0000313" key="2">
    <source>
        <dbReference type="Proteomes" id="UP000494105"/>
    </source>
</evidence>
<proteinExistence type="predicted"/>
<dbReference type="AlphaFoldDB" id="A0A6S7DTS9"/>
<organism evidence="1 2">
    <name type="scientific">Achromobacter piechaudii</name>
    <dbReference type="NCBI Taxonomy" id="72556"/>
    <lineage>
        <taxon>Bacteria</taxon>
        <taxon>Pseudomonadati</taxon>
        <taxon>Pseudomonadota</taxon>
        <taxon>Betaproteobacteria</taxon>
        <taxon>Burkholderiales</taxon>
        <taxon>Alcaligenaceae</taxon>
        <taxon>Achromobacter</taxon>
    </lineage>
</organism>
<name>A0A6S7DTS9_9BURK</name>
<dbReference type="Proteomes" id="UP000494105">
    <property type="component" value="Unassembled WGS sequence"/>
</dbReference>
<accession>A0A6S7DTS9</accession>
<gene>
    <name evidence="1" type="ORF">LMG1861_03764</name>
</gene>
<reference evidence="1 2" key="1">
    <citation type="submission" date="2020-04" db="EMBL/GenBank/DDBJ databases">
        <authorList>
            <person name="De Canck E."/>
        </authorList>
    </citation>
    <scope>NUCLEOTIDE SEQUENCE [LARGE SCALE GENOMIC DNA]</scope>
    <source>
        <strain evidence="1 2">LMG 1861</strain>
    </source>
</reference>
<evidence type="ECO:0000313" key="1">
    <source>
        <dbReference type="EMBL" id="CAB3890259.1"/>
    </source>
</evidence>